<evidence type="ECO:0000313" key="2">
    <source>
        <dbReference type="Proteomes" id="UP000053558"/>
    </source>
</evidence>
<sequence length="69" mass="7762">MNGLLFESYWQGKIHRTIGVSDETLLALRVVASRLWFLHTRSSKSVIPHLLPPAVVVDLFRIQEACTGS</sequence>
<reference evidence="2" key="1">
    <citation type="journal article" date="2012" name="Science">
        <title>The Paleozoic origin of enzymatic lignin decomposition reconstructed from 31 fungal genomes.</title>
        <authorList>
            <person name="Floudas D."/>
            <person name="Binder M."/>
            <person name="Riley R."/>
            <person name="Barry K."/>
            <person name="Blanchette R.A."/>
            <person name="Henrissat B."/>
            <person name="Martinez A.T."/>
            <person name="Otillar R."/>
            <person name="Spatafora J.W."/>
            <person name="Yadav J.S."/>
            <person name="Aerts A."/>
            <person name="Benoit I."/>
            <person name="Boyd A."/>
            <person name="Carlson A."/>
            <person name="Copeland A."/>
            <person name="Coutinho P.M."/>
            <person name="de Vries R.P."/>
            <person name="Ferreira P."/>
            <person name="Findley K."/>
            <person name="Foster B."/>
            <person name="Gaskell J."/>
            <person name="Glotzer D."/>
            <person name="Gorecki P."/>
            <person name="Heitman J."/>
            <person name="Hesse C."/>
            <person name="Hori C."/>
            <person name="Igarashi K."/>
            <person name="Jurgens J.A."/>
            <person name="Kallen N."/>
            <person name="Kersten P."/>
            <person name="Kohler A."/>
            <person name="Kuees U."/>
            <person name="Kumar T.K.A."/>
            <person name="Kuo A."/>
            <person name="LaButti K."/>
            <person name="Larrondo L.F."/>
            <person name="Lindquist E."/>
            <person name="Ling A."/>
            <person name="Lombard V."/>
            <person name="Lucas S."/>
            <person name="Lundell T."/>
            <person name="Martin R."/>
            <person name="McLaughlin D.J."/>
            <person name="Morgenstern I."/>
            <person name="Morin E."/>
            <person name="Murat C."/>
            <person name="Nagy L.G."/>
            <person name="Nolan M."/>
            <person name="Ohm R.A."/>
            <person name="Patyshakuliyeva A."/>
            <person name="Rokas A."/>
            <person name="Ruiz-Duenas F.J."/>
            <person name="Sabat G."/>
            <person name="Salamov A."/>
            <person name="Samejima M."/>
            <person name="Schmutz J."/>
            <person name="Slot J.C."/>
            <person name="St John F."/>
            <person name="Stenlid J."/>
            <person name="Sun H."/>
            <person name="Sun S."/>
            <person name="Syed K."/>
            <person name="Tsang A."/>
            <person name="Wiebenga A."/>
            <person name="Young D."/>
            <person name="Pisabarro A."/>
            <person name="Eastwood D.C."/>
            <person name="Martin F."/>
            <person name="Cullen D."/>
            <person name="Grigoriev I.V."/>
            <person name="Hibbett D.S."/>
        </authorList>
    </citation>
    <scope>NUCLEOTIDE SEQUENCE [LARGE SCALE GENOMIC DNA]</scope>
    <source>
        <strain evidence="2">RWD-64-598 SS2</strain>
    </source>
</reference>
<dbReference type="RefSeq" id="XP_007771546.1">
    <property type="nucleotide sequence ID" value="XM_007773356.1"/>
</dbReference>
<keyword evidence="2" id="KW-1185">Reference proteome</keyword>
<gene>
    <name evidence="1" type="ORF">CONPUDRAFT_83897</name>
</gene>
<evidence type="ECO:0000313" key="1">
    <source>
        <dbReference type="EMBL" id="EIW78528.1"/>
    </source>
</evidence>
<comment type="caution">
    <text evidence="1">The sequence shown here is derived from an EMBL/GenBank/DDBJ whole genome shotgun (WGS) entry which is preliminary data.</text>
</comment>
<accession>A0A5M3MH19</accession>
<dbReference type="GeneID" id="19210682"/>
<organism evidence="1 2">
    <name type="scientific">Coniophora puteana (strain RWD-64-598)</name>
    <name type="common">Brown rot fungus</name>
    <dbReference type="NCBI Taxonomy" id="741705"/>
    <lineage>
        <taxon>Eukaryota</taxon>
        <taxon>Fungi</taxon>
        <taxon>Dikarya</taxon>
        <taxon>Basidiomycota</taxon>
        <taxon>Agaricomycotina</taxon>
        <taxon>Agaricomycetes</taxon>
        <taxon>Agaricomycetidae</taxon>
        <taxon>Boletales</taxon>
        <taxon>Coniophorineae</taxon>
        <taxon>Coniophoraceae</taxon>
        <taxon>Coniophora</taxon>
    </lineage>
</organism>
<dbReference type="Proteomes" id="UP000053558">
    <property type="component" value="Unassembled WGS sequence"/>
</dbReference>
<name>A0A5M3MH19_CONPW</name>
<dbReference type="KEGG" id="cput:CONPUDRAFT_83897"/>
<proteinExistence type="predicted"/>
<dbReference type="EMBL" id="JH711582">
    <property type="protein sequence ID" value="EIW78528.1"/>
    <property type="molecule type" value="Genomic_DNA"/>
</dbReference>
<dbReference type="AlphaFoldDB" id="A0A5M3MH19"/>
<protein>
    <submittedName>
        <fullName evidence="1">Uncharacterized protein</fullName>
    </submittedName>
</protein>